<feature type="chain" id="PRO_5030880909" description="N-acetylmuramoyl-L-alanine amidase" evidence="4">
    <location>
        <begin position="20"/>
        <end position="251"/>
    </location>
</feature>
<evidence type="ECO:0000256" key="4">
    <source>
        <dbReference type="SAM" id="SignalP"/>
    </source>
</evidence>
<dbReference type="EMBL" id="BSPG01000013">
    <property type="protein sequence ID" value="GLS44650.1"/>
    <property type="molecule type" value="Genomic_DNA"/>
</dbReference>
<feature type="domain" description="MurNAc-LAA" evidence="5">
    <location>
        <begin position="93"/>
        <end position="241"/>
    </location>
</feature>
<dbReference type="GO" id="GO:0008745">
    <property type="term" value="F:N-acetylmuramoyl-L-alanine amidase activity"/>
    <property type="evidence" value="ECO:0007669"/>
    <property type="project" value="UniProtKB-EC"/>
</dbReference>
<evidence type="ECO:0000313" key="9">
    <source>
        <dbReference type="Proteomes" id="UP001156881"/>
    </source>
</evidence>
<comment type="catalytic activity">
    <reaction evidence="1">
        <text>Hydrolyzes the link between N-acetylmuramoyl residues and L-amino acid residues in certain cell-wall glycopeptides.</text>
        <dbReference type="EC" id="3.5.1.28"/>
    </reaction>
</comment>
<dbReference type="SUPFAM" id="SSF53187">
    <property type="entry name" value="Zn-dependent exopeptidases"/>
    <property type="match status" value="1"/>
</dbReference>
<dbReference type="Proteomes" id="UP000517759">
    <property type="component" value="Unassembled WGS sequence"/>
</dbReference>
<protein>
    <recommendedName>
        <fullName evidence="2">N-acetylmuramoyl-L-alanine amidase</fullName>
        <ecNumber evidence="2">3.5.1.28</ecNumber>
    </recommendedName>
</protein>
<reference evidence="9" key="2">
    <citation type="journal article" date="2019" name="Int. J. Syst. Evol. Microbiol.">
        <title>The Global Catalogue of Microorganisms (GCM) 10K type strain sequencing project: providing services to taxonomists for standard genome sequencing and annotation.</title>
        <authorList>
            <consortium name="The Broad Institute Genomics Platform"/>
            <consortium name="The Broad Institute Genome Sequencing Center for Infectious Disease"/>
            <person name="Wu L."/>
            <person name="Ma J."/>
        </authorList>
    </citation>
    <scope>NUCLEOTIDE SEQUENCE [LARGE SCALE GENOMIC DNA]</scope>
    <source>
        <strain evidence="9">NBRC 107710</strain>
    </source>
</reference>
<dbReference type="SMART" id="SM00646">
    <property type="entry name" value="Ami_3"/>
    <property type="match status" value="1"/>
</dbReference>
<keyword evidence="4" id="KW-0732">Signal</keyword>
<feature type="signal peptide" evidence="4">
    <location>
        <begin position="1"/>
        <end position="19"/>
    </location>
</feature>
<dbReference type="Proteomes" id="UP001156881">
    <property type="component" value="Unassembled WGS sequence"/>
</dbReference>
<dbReference type="EC" id="3.5.1.28" evidence="2"/>
<evidence type="ECO:0000259" key="5">
    <source>
        <dbReference type="SMART" id="SM00646"/>
    </source>
</evidence>
<dbReference type="Pfam" id="PF01520">
    <property type="entry name" value="Amidase_3"/>
    <property type="match status" value="1"/>
</dbReference>
<dbReference type="AlphaFoldDB" id="A0A7W6AF98"/>
<comment type="caution">
    <text evidence="7">The sequence shown here is derived from an EMBL/GenBank/DDBJ whole genome shotgun (WGS) entry which is preliminary data.</text>
</comment>
<keyword evidence="3 7" id="KW-0378">Hydrolase</keyword>
<evidence type="ECO:0000256" key="1">
    <source>
        <dbReference type="ARBA" id="ARBA00001561"/>
    </source>
</evidence>
<organism evidence="7 8">
    <name type="scientific">Methylobacterium brachythecii</name>
    <dbReference type="NCBI Taxonomy" id="1176177"/>
    <lineage>
        <taxon>Bacteria</taxon>
        <taxon>Pseudomonadati</taxon>
        <taxon>Pseudomonadota</taxon>
        <taxon>Alphaproteobacteria</taxon>
        <taxon>Hyphomicrobiales</taxon>
        <taxon>Methylobacteriaceae</taxon>
        <taxon>Methylobacterium</taxon>
    </lineage>
</organism>
<dbReference type="InterPro" id="IPR050695">
    <property type="entry name" value="N-acetylmuramoyl_amidase_3"/>
</dbReference>
<reference evidence="7 8" key="3">
    <citation type="submission" date="2020-08" db="EMBL/GenBank/DDBJ databases">
        <title>Genomic Encyclopedia of Type Strains, Phase IV (KMG-IV): sequencing the most valuable type-strain genomes for metagenomic binning, comparative biology and taxonomic classification.</title>
        <authorList>
            <person name="Goeker M."/>
        </authorList>
    </citation>
    <scope>NUCLEOTIDE SEQUENCE [LARGE SCALE GENOMIC DNA]</scope>
    <source>
        <strain evidence="7 8">DSM 24105</strain>
    </source>
</reference>
<dbReference type="InterPro" id="IPR002508">
    <property type="entry name" value="MurNAc-LAA_cat"/>
</dbReference>
<name>A0A7W6AF98_9HYPH</name>
<dbReference type="GO" id="GO:0030288">
    <property type="term" value="C:outer membrane-bounded periplasmic space"/>
    <property type="evidence" value="ECO:0007669"/>
    <property type="project" value="TreeGrafter"/>
</dbReference>
<reference evidence="6" key="1">
    <citation type="journal article" date="2014" name="Int. J. Syst. Evol. Microbiol.">
        <title>Complete genome of a new Firmicutes species belonging to the dominant human colonic microbiota ('Ruminococcus bicirculans') reveals two chromosomes and a selective capacity to utilize plant glucans.</title>
        <authorList>
            <consortium name="NISC Comparative Sequencing Program"/>
            <person name="Wegmann U."/>
            <person name="Louis P."/>
            <person name="Goesmann A."/>
            <person name="Henrissat B."/>
            <person name="Duncan S.H."/>
            <person name="Flint H.J."/>
        </authorList>
    </citation>
    <scope>NUCLEOTIDE SEQUENCE</scope>
    <source>
        <strain evidence="6">NBRC 107710</strain>
    </source>
</reference>
<evidence type="ECO:0000256" key="3">
    <source>
        <dbReference type="ARBA" id="ARBA00022801"/>
    </source>
</evidence>
<dbReference type="PANTHER" id="PTHR30404:SF0">
    <property type="entry name" value="N-ACETYLMURAMOYL-L-ALANINE AMIDASE AMIC"/>
    <property type="match status" value="1"/>
</dbReference>
<dbReference type="EMBL" id="JACIDN010000001">
    <property type="protein sequence ID" value="MBB3901166.1"/>
    <property type="molecule type" value="Genomic_DNA"/>
</dbReference>
<evidence type="ECO:0000313" key="8">
    <source>
        <dbReference type="Proteomes" id="UP000517759"/>
    </source>
</evidence>
<keyword evidence="9" id="KW-1185">Reference proteome</keyword>
<reference evidence="6" key="4">
    <citation type="submission" date="2023-01" db="EMBL/GenBank/DDBJ databases">
        <title>Draft genome sequence of Methylobacterium brachythecii strain NBRC 107710.</title>
        <authorList>
            <person name="Sun Q."/>
            <person name="Mori K."/>
        </authorList>
    </citation>
    <scope>NUCLEOTIDE SEQUENCE</scope>
    <source>
        <strain evidence="6">NBRC 107710</strain>
    </source>
</reference>
<proteinExistence type="predicted"/>
<evidence type="ECO:0000313" key="6">
    <source>
        <dbReference type="EMBL" id="GLS44650.1"/>
    </source>
</evidence>
<dbReference type="PANTHER" id="PTHR30404">
    <property type="entry name" value="N-ACETYLMURAMOYL-L-ALANINE AMIDASE"/>
    <property type="match status" value="1"/>
</dbReference>
<dbReference type="CDD" id="cd02696">
    <property type="entry name" value="MurNAc-LAA"/>
    <property type="match status" value="1"/>
</dbReference>
<gene>
    <name evidence="6" type="ORF">GCM10007884_26380</name>
    <name evidence="7" type="ORF">GGR33_000646</name>
</gene>
<sequence>MIARLAVSALMLGPAALHADAAGAACERSAFRIVLDVGHSPESPGAKSARGVDEYQFNLALAAAIESHLQQRGYTETTRMLTGGGRAGLGTRVAKANALQPDLFLSVHHDSVQKTYLETWSVNGTDQQYSDRFKGWSLFVSQASGHPRESAAFARMLADRLLASGLPFTRHHAQAIRGENRRFLDAARGIYRYDALAVLKATEAPAVLMEAGLIVNRAEEEQLAGVGRQNRIASAVTDAVDAFCHAEHGAR</sequence>
<evidence type="ECO:0000313" key="7">
    <source>
        <dbReference type="EMBL" id="MBB3901166.1"/>
    </source>
</evidence>
<evidence type="ECO:0000256" key="2">
    <source>
        <dbReference type="ARBA" id="ARBA00011901"/>
    </source>
</evidence>
<dbReference type="RefSeq" id="WP_183501915.1">
    <property type="nucleotide sequence ID" value="NZ_BSPG01000013.1"/>
</dbReference>
<dbReference type="GO" id="GO:0009253">
    <property type="term" value="P:peptidoglycan catabolic process"/>
    <property type="evidence" value="ECO:0007669"/>
    <property type="project" value="InterPro"/>
</dbReference>
<dbReference type="Gene3D" id="3.40.630.40">
    <property type="entry name" value="Zn-dependent exopeptidases"/>
    <property type="match status" value="1"/>
</dbReference>
<accession>A0A7W6AF98</accession>